<evidence type="ECO:0000313" key="1">
    <source>
        <dbReference type="EMBL" id="MBB5576838.1"/>
    </source>
</evidence>
<proteinExistence type="predicted"/>
<accession>A0A7W8XWF5</accession>
<dbReference type="AlphaFoldDB" id="A0A7W8XWF5"/>
<organism evidence="1 2">
    <name type="scientific">Rhizobium paranaense</name>
    <dbReference type="NCBI Taxonomy" id="1650438"/>
    <lineage>
        <taxon>Bacteria</taxon>
        <taxon>Pseudomonadati</taxon>
        <taxon>Pseudomonadota</taxon>
        <taxon>Alphaproteobacteria</taxon>
        <taxon>Hyphomicrobiales</taxon>
        <taxon>Rhizobiaceae</taxon>
        <taxon>Rhizobium/Agrobacterium group</taxon>
        <taxon>Rhizobium</taxon>
    </lineage>
</organism>
<evidence type="ECO:0000313" key="2">
    <source>
        <dbReference type="Proteomes" id="UP000549882"/>
    </source>
</evidence>
<gene>
    <name evidence="1" type="ORF">GGD50_005485</name>
</gene>
<keyword evidence="2" id="KW-1185">Reference proteome</keyword>
<dbReference type="Proteomes" id="UP000549882">
    <property type="component" value="Unassembled WGS sequence"/>
</dbReference>
<sequence length="61" mass="7091">MYKTWRENRPLEGHFPDSFYGFSQIPVFTEEMERQASFQARLRAGACAANCQFIAQDLIES</sequence>
<protein>
    <submittedName>
        <fullName evidence="1">Uncharacterized protein</fullName>
    </submittedName>
</protein>
<dbReference type="EMBL" id="JACHBI010000015">
    <property type="protein sequence ID" value="MBB5576838.1"/>
    <property type="molecule type" value="Genomic_DNA"/>
</dbReference>
<name>A0A7W8XWF5_9HYPH</name>
<reference evidence="1 2" key="1">
    <citation type="submission" date="2020-08" db="EMBL/GenBank/DDBJ databases">
        <title>Genomic Encyclopedia of Type Strains, Phase IV (KMG-V): Genome sequencing to study the core and pangenomes of soil and plant-associated prokaryotes.</title>
        <authorList>
            <person name="Whitman W."/>
        </authorList>
    </citation>
    <scope>NUCLEOTIDE SEQUENCE [LARGE SCALE GENOMIC DNA]</scope>
    <source>
        <strain evidence="1 2">SEMIA 4064</strain>
    </source>
</reference>
<comment type="caution">
    <text evidence="1">The sequence shown here is derived from an EMBL/GenBank/DDBJ whole genome shotgun (WGS) entry which is preliminary data.</text>
</comment>